<name>A0AAV7I3J6_COTGL</name>
<evidence type="ECO:0000313" key="4">
    <source>
        <dbReference type="Proteomes" id="UP000826195"/>
    </source>
</evidence>
<accession>A0AAV7I3J6</accession>
<dbReference type="Proteomes" id="UP000826195">
    <property type="component" value="Unassembled WGS sequence"/>
</dbReference>
<reference evidence="3 4" key="1">
    <citation type="journal article" date="2021" name="J. Hered.">
        <title>A chromosome-level genome assembly of the parasitoid wasp, Cotesia glomerata (Hymenoptera: Braconidae).</title>
        <authorList>
            <person name="Pinto B.J."/>
            <person name="Weis J.J."/>
            <person name="Gamble T."/>
            <person name="Ode P.J."/>
            <person name="Paul R."/>
            <person name="Zaspel J.M."/>
        </authorList>
    </citation>
    <scope>NUCLEOTIDE SEQUENCE [LARGE SCALE GENOMIC DNA]</scope>
    <source>
        <strain evidence="3">CgM1</strain>
    </source>
</reference>
<evidence type="ECO:0000256" key="2">
    <source>
        <dbReference type="SAM" id="Phobius"/>
    </source>
</evidence>
<organism evidence="3 4">
    <name type="scientific">Cotesia glomerata</name>
    <name type="common">Lepidopteran parasitic wasp</name>
    <name type="synonym">Apanteles glomeratus</name>
    <dbReference type="NCBI Taxonomy" id="32391"/>
    <lineage>
        <taxon>Eukaryota</taxon>
        <taxon>Metazoa</taxon>
        <taxon>Ecdysozoa</taxon>
        <taxon>Arthropoda</taxon>
        <taxon>Hexapoda</taxon>
        <taxon>Insecta</taxon>
        <taxon>Pterygota</taxon>
        <taxon>Neoptera</taxon>
        <taxon>Endopterygota</taxon>
        <taxon>Hymenoptera</taxon>
        <taxon>Apocrita</taxon>
        <taxon>Ichneumonoidea</taxon>
        <taxon>Braconidae</taxon>
        <taxon>Microgastrinae</taxon>
        <taxon>Cotesia</taxon>
    </lineage>
</organism>
<keyword evidence="2" id="KW-0472">Membrane</keyword>
<protein>
    <submittedName>
        <fullName evidence="3">Uncharacterized protein</fullName>
    </submittedName>
</protein>
<keyword evidence="2" id="KW-0812">Transmembrane</keyword>
<sequence length="161" mass="17589">MLDNEISTKLKNFQSLSDTSRLKEGREARDRRVAPTGPMGPFVAILSPRSSPHSQLFILPSGLCNAEPFPPEGEGEGCLITFRRKPANSLDFARKIIAPQMKSQSRLLYRSAHIYIIHSSSFSANLRVSLALTVLMAVLVISSVISPLVVPLVADFSVLSP</sequence>
<evidence type="ECO:0000313" key="3">
    <source>
        <dbReference type="EMBL" id="KAH0541016.1"/>
    </source>
</evidence>
<evidence type="ECO:0000256" key="1">
    <source>
        <dbReference type="SAM" id="MobiDB-lite"/>
    </source>
</evidence>
<dbReference type="AlphaFoldDB" id="A0AAV7I3J6"/>
<comment type="caution">
    <text evidence="3">The sequence shown here is derived from an EMBL/GenBank/DDBJ whole genome shotgun (WGS) entry which is preliminary data.</text>
</comment>
<keyword evidence="2" id="KW-1133">Transmembrane helix</keyword>
<proteinExistence type="predicted"/>
<feature type="region of interest" description="Disordered" evidence="1">
    <location>
        <begin position="17"/>
        <end position="36"/>
    </location>
</feature>
<dbReference type="EMBL" id="JAHXZJ010002609">
    <property type="protein sequence ID" value="KAH0541016.1"/>
    <property type="molecule type" value="Genomic_DNA"/>
</dbReference>
<keyword evidence="4" id="KW-1185">Reference proteome</keyword>
<feature type="compositionally biased region" description="Basic and acidic residues" evidence="1">
    <location>
        <begin position="20"/>
        <end position="33"/>
    </location>
</feature>
<feature type="transmembrane region" description="Helical" evidence="2">
    <location>
        <begin position="130"/>
        <end position="154"/>
    </location>
</feature>
<gene>
    <name evidence="3" type="ORF">KQX54_020805</name>
</gene>